<dbReference type="Pfam" id="PF05347">
    <property type="entry name" value="Complex1_LYR"/>
    <property type="match status" value="1"/>
</dbReference>
<comment type="similarity">
    <text evidence="1">Belongs to the complex I LYR family. LYRM9 subfamily.</text>
</comment>
<evidence type="ECO:0000256" key="1">
    <source>
        <dbReference type="ARBA" id="ARBA00025757"/>
    </source>
</evidence>
<accession>A0ABR0AJK3</accession>
<reference evidence="4 5" key="1">
    <citation type="journal article" date="2023" name="Nucleic Acids Res.">
        <title>The hologenome of Daphnia magna reveals possible DNA methylation and microbiome-mediated evolution of the host genome.</title>
        <authorList>
            <person name="Chaturvedi A."/>
            <person name="Li X."/>
            <person name="Dhandapani V."/>
            <person name="Marshall H."/>
            <person name="Kissane S."/>
            <person name="Cuenca-Cambronero M."/>
            <person name="Asole G."/>
            <person name="Calvet F."/>
            <person name="Ruiz-Romero M."/>
            <person name="Marangio P."/>
            <person name="Guigo R."/>
            <person name="Rago D."/>
            <person name="Mirbahai L."/>
            <person name="Eastwood N."/>
            <person name="Colbourne J.K."/>
            <person name="Zhou J."/>
            <person name="Mallon E."/>
            <person name="Orsini L."/>
        </authorList>
    </citation>
    <scope>NUCLEOTIDE SEQUENCE [LARGE SCALE GENOMIC DNA]</scope>
    <source>
        <strain evidence="4">LRV0_1</strain>
    </source>
</reference>
<keyword evidence="5" id="KW-1185">Reference proteome</keyword>
<sequence>MWTTLSLCTSYSPNAKHLYKFLIRECRKLPKDAQPYYKNFVRQGFGQHADEADPERVKQIMQRAVEDSKWILNKYCTKK</sequence>
<dbReference type="InterPro" id="IPR045291">
    <property type="entry name" value="Complex1_LYR_LYRM9"/>
</dbReference>
<dbReference type="CDD" id="cd20269">
    <property type="entry name" value="Complex1_LYR_LYRM9"/>
    <property type="match status" value="1"/>
</dbReference>
<dbReference type="InterPro" id="IPR008011">
    <property type="entry name" value="Complex1_LYR_dom"/>
</dbReference>
<gene>
    <name evidence="4" type="ORF">OUZ56_014355</name>
</gene>
<organism evidence="4 5">
    <name type="scientific">Daphnia magna</name>
    <dbReference type="NCBI Taxonomy" id="35525"/>
    <lineage>
        <taxon>Eukaryota</taxon>
        <taxon>Metazoa</taxon>
        <taxon>Ecdysozoa</taxon>
        <taxon>Arthropoda</taxon>
        <taxon>Crustacea</taxon>
        <taxon>Branchiopoda</taxon>
        <taxon>Diplostraca</taxon>
        <taxon>Cladocera</taxon>
        <taxon>Anomopoda</taxon>
        <taxon>Daphniidae</taxon>
        <taxon>Daphnia</taxon>
    </lineage>
</organism>
<evidence type="ECO:0000313" key="5">
    <source>
        <dbReference type="Proteomes" id="UP001234178"/>
    </source>
</evidence>
<dbReference type="Proteomes" id="UP001234178">
    <property type="component" value="Unassembled WGS sequence"/>
</dbReference>
<comment type="caution">
    <text evidence="4">The sequence shown here is derived from an EMBL/GenBank/DDBJ whole genome shotgun (WGS) entry which is preliminary data.</text>
</comment>
<protein>
    <recommendedName>
        <fullName evidence="2">LYR motif-containing protein 9</fullName>
    </recommendedName>
</protein>
<dbReference type="InterPro" id="IPR052151">
    <property type="entry name" value="Complex_I_LYR"/>
</dbReference>
<dbReference type="EMBL" id="JAOYFB010000038">
    <property type="protein sequence ID" value="KAK4025280.1"/>
    <property type="molecule type" value="Genomic_DNA"/>
</dbReference>
<name>A0ABR0AJK3_9CRUS</name>
<dbReference type="PANTHER" id="PTHR47061:SF1">
    <property type="entry name" value="LYR MOTIF-CONTAINING PROTEIN 9"/>
    <property type="match status" value="1"/>
</dbReference>
<evidence type="ECO:0000259" key="3">
    <source>
        <dbReference type="Pfam" id="PF05347"/>
    </source>
</evidence>
<evidence type="ECO:0000256" key="2">
    <source>
        <dbReference type="ARBA" id="ARBA00026234"/>
    </source>
</evidence>
<evidence type="ECO:0000313" key="4">
    <source>
        <dbReference type="EMBL" id="KAK4025280.1"/>
    </source>
</evidence>
<feature type="domain" description="Complex 1 LYR protein" evidence="3">
    <location>
        <begin position="16"/>
        <end position="68"/>
    </location>
</feature>
<proteinExistence type="inferred from homology"/>
<dbReference type="PANTHER" id="PTHR47061">
    <property type="entry name" value="LYR MOTIF-CONTAINING PROTEIN 9"/>
    <property type="match status" value="1"/>
</dbReference>